<keyword evidence="1" id="KW-0812">Transmembrane</keyword>
<comment type="caution">
    <text evidence="2">The sequence shown here is derived from an EMBL/GenBank/DDBJ whole genome shotgun (WGS) entry which is preliminary data.</text>
</comment>
<dbReference type="Proteomes" id="UP000539953">
    <property type="component" value="Unassembled WGS sequence"/>
</dbReference>
<dbReference type="InterPro" id="IPR012651">
    <property type="entry name" value="Thia_Transptr_ThiT"/>
</dbReference>
<evidence type="ECO:0000313" key="3">
    <source>
        <dbReference type="Proteomes" id="UP000539953"/>
    </source>
</evidence>
<dbReference type="AlphaFoldDB" id="A0A7W8FVC1"/>
<protein>
    <submittedName>
        <fullName evidence="2">Thiamine transporter</fullName>
    </submittedName>
</protein>
<gene>
    <name evidence="2" type="ORF">HNQ47_000039</name>
</gene>
<name>A0A7W8FVC1_9FIRM</name>
<feature type="transmembrane region" description="Helical" evidence="1">
    <location>
        <begin position="157"/>
        <end position="175"/>
    </location>
</feature>
<proteinExistence type="predicted"/>
<dbReference type="Gene3D" id="1.10.1760.20">
    <property type="match status" value="1"/>
</dbReference>
<dbReference type="RefSeq" id="WP_183326417.1">
    <property type="nucleotide sequence ID" value="NZ_JACHHK010000001.1"/>
</dbReference>
<reference evidence="2 3" key="1">
    <citation type="submission" date="2020-08" db="EMBL/GenBank/DDBJ databases">
        <title>Genomic Encyclopedia of Type Strains, Phase IV (KMG-IV): sequencing the most valuable type-strain genomes for metagenomic binning, comparative biology and taxonomic classification.</title>
        <authorList>
            <person name="Goeker M."/>
        </authorList>
    </citation>
    <scope>NUCLEOTIDE SEQUENCE [LARGE SCALE GENOMIC DNA]</scope>
    <source>
        <strain evidence="2 3">DSM 25799</strain>
    </source>
</reference>
<feature type="transmembrane region" description="Helical" evidence="1">
    <location>
        <begin position="61"/>
        <end position="81"/>
    </location>
</feature>
<accession>A0A7W8FVC1</accession>
<keyword evidence="1" id="KW-0472">Membrane</keyword>
<evidence type="ECO:0000256" key="1">
    <source>
        <dbReference type="SAM" id="Phobius"/>
    </source>
</evidence>
<feature type="transmembrane region" description="Helical" evidence="1">
    <location>
        <begin position="6"/>
        <end position="26"/>
    </location>
</feature>
<evidence type="ECO:0000313" key="2">
    <source>
        <dbReference type="EMBL" id="MBB5182036.1"/>
    </source>
</evidence>
<dbReference type="GO" id="GO:0015234">
    <property type="term" value="F:thiamine transmembrane transporter activity"/>
    <property type="evidence" value="ECO:0007669"/>
    <property type="project" value="InterPro"/>
</dbReference>
<dbReference type="GO" id="GO:0005886">
    <property type="term" value="C:plasma membrane"/>
    <property type="evidence" value="ECO:0007669"/>
    <property type="project" value="InterPro"/>
</dbReference>
<dbReference type="EMBL" id="JACHHK010000001">
    <property type="protein sequence ID" value="MBB5182036.1"/>
    <property type="molecule type" value="Genomic_DNA"/>
</dbReference>
<organism evidence="2 3">
    <name type="scientific">Catenisphaera adipataccumulans</name>
    <dbReference type="NCBI Taxonomy" id="700500"/>
    <lineage>
        <taxon>Bacteria</taxon>
        <taxon>Bacillati</taxon>
        <taxon>Bacillota</taxon>
        <taxon>Erysipelotrichia</taxon>
        <taxon>Erysipelotrichales</taxon>
        <taxon>Erysipelotrichaceae</taxon>
        <taxon>Catenisphaera</taxon>
    </lineage>
</organism>
<keyword evidence="3" id="KW-1185">Reference proteome</keyword>
<sequence>MKNQNQIRWITYLALYAALSVVLKYASQMIPFLQMPQGGSIELEYLAIFIASYHLGWKNGIIVGLLAWLLGFIFGFNNWFLNPMQYLLDYIIPVLVCGAASALCPSKNEKVRLYGGVTIAMILKYASTVLSGVYYWPPEGSVAGTSAAWLYSLSYNAWYNLATLIVCIILVPLLYRALAPVIRRNA</sequence>
<keyword evidence="1" id="KW-1133">Transmembrane helix</keyword>
<dbReference type="Pfam" id="PF09515">
    <property type="entry name" value="Thia_YuaJ"/>
    <property type="match status" value="1"/>
</dbReference>
<feature type="transmembrane region" description="Helical" evidence="1">
    <location>
        <begin position="113"/>
        <end position="137"/>
    </location>
</feature>